<dbReference type="Pfam" id="PF04321">
    <property type="entry name" value="RmlD_sub_bind"/>
    <property type="match status" value="1"/>
</dbReference>
<sequence>MTTTGCTAGVSKAEGSGRFGTLSEAEKRGVDSRRRIAVLGAGGMLGKMVVQKAPPAFDVLALTKAQADISDPSKTAEVLDQLSPGVVINCGAVTDVDGCERTPQTAESVNGMAPGNLAAWCLAAGALLVHVSTDFVFDGNKKTPYVESDPPNPLSAYGRSKLLGEERVAASGIKRYFIVRTSWLYGPWGRNFVDTMVRLLLDREVLSVVSDQVGSPTYTEDLAEAIFDLVRLDGDARRLGSRGGEGKDGAAVHGIYHFADRGACSRYELAERIAHELVRLGLPVKARKIRPIRTEDYPLPARRPAYSVLSTDKFRTVTGKSVPDWREALARYLESRFGGGASG</sequence>
<dbReference type="GO" id="GO:0019305">
    <property type="term" value="P:dTDP-rhamnose biosynthetic process"/>
    <property type="evidence" value="ECO:0007669"/>
    <property type="project" value="UniProtKB-UniPathway"/>
</dbReference>
<accession>A0A4P8L0R9</accession>
<evidence type="ECO:0000259" key="7">
    <source>
        <dbReference type="Pfam" id="PF04321"/>
    </source>
</evidence>
<evidence type="ECO:0000256" key="2">
    <source>
        <dbReference type="ARBA" id="ARBA00010944"/>
    </source>
</evidence>
<dbReference type="InterPro" id="IPR036291">
    <property type="entry name" value="NAD(P)-bd_dom_sf"/>
</dbReference>
<reference evidence="8 9" key="1">
    <citation type="submission" date="2019-05" db="EMBL/GenBank/DDBJ databases">
        <title>The Complete Genome Sequence of the n-alkane-degrading Desulfoglaeba alkanexedens ALDC reveals multiple alkylsuccinate synthase gene clusters.</title>
        <authorList>
            <person name="Callaghan A.V."/>
            <person name="Davidova I.A."/>
            <person name="Duncan K.E."/>
            <person name="Morris B."/>
            <person name="McInerney M.J."/>
        </authorList>
    </citation>
    <scope>NUCLEOTIDE SEQUENCE [LARGE SCALE GENOMIC DNA]</scope>
    <source>
        <strain evidence="8 9">ALDC</strain>
    </source>
</reference>
<dbReference type="PANTHER" id="PTHR10491:SF4">
    <property type="entry name" value="METHIONINE ADENOSYLTRANSFERASE 2 SUBUNIT BETA"/>
    <property type="match status" value="1"/>
</dbReference>
<evidence type="ECO:0000256" key="1">
    <source>
        <dbReference type="ARBA" id="ARBA00004781"/>
    </source>
</evidence>
<dbReference type="EMBL" id="CP040098">
    <property type="protein sequence ID" value="QCQ21123.1"/>
    <property type="molecule type" value="Genomic_DNA"/>
</dbReference>
<dbReference type="SUPFAM" id="SSF51735">
    <property type="entry name" value="NAD(P)-binding Rossmann-fold domains"/>
    <property type="match status" value="1"/>
</dbReference>
<evidence type="ECO:0000256" key="6">
    <source>
        <dbReference type="RuleBase" id="RU364082"/>
    </source>
</evidence>
<dbReference type="KEGG" id="dax:FDQ92_02255"/>
<dbReference type="NCBIfam" id="TIGR01214">
    <property type="entry name" value="rmlD"/>
    <property type="match status" value="1"/>
</dbReference>
<evidence type="ECO:0000256" key="3">
    <source>
        <dbReference type="ARBA" id="ARBA00012929"/>
    </source>
</evidence>
<dbReference type="Gene3D" id="3.90.25.10">
    <property type="entry name" value="UDP-galactose 4-epimerase, domain 1"/>
    <property type="match status" value="1"/>
</dbReference>
<evidence type="ECO:0000313" key="9">
    <source>
        <dbReference type="Proteomes" id="UP000298602"/>
    </source>
</evidence>
<name>A0A4P8L0R9_9BACT</name>
<comment type="catalytic activity">
    <reaction evidence="5">
        <text>dTDP-beta-L-rhamnose + NADP(+) = dTDP-4-dehydro-beta-L-rhamnose + NADPH + H(+)</text>
        <dbReference type="Rhea" id="RHEA:21796"/>
        <dbReference type="ChEBI" id="CHEBI:15378"/>
        <dbReference type="ChEBI" id="CHEBI:57510"/>
        <dbReference type="ChEBI" id="CHEBI:57783"/>
        <dbReference type="ChEBI" id="CHEBI:58349"/>
        <dbReference type="ChEBI" id="CHEBI:62830"/>
        <dbReference type="EC" id="1.1.1.133"/>
    </reaction>
</comment>
<comment type="pathway">
    <text evidence="1 6">Carbohydrate biosynthesis; dTDP-L-rhamnose biosynthesis.</text>
</comment>
<dbReference type="OrthoDB" id="9803892at2"/>
<proteinExistence type="inferred from homology"/>
<organism evidence="8 9">
    <name type="scientific">Desulfoglaeba alkanexedens ALDC</name>
    <dbReference type="NCBI Taxonomy" id="980445"/>
    <lineage>
        <taxon>Bacteria</taxon>
        <taxon>Pseudomonadati</taxon>
        <taxon>Thermodesulfobacteriota</taxon>
        <taxon>Syntrophobacteria</taxon>
        <taxon>Syntrophobacterales</taxon>
        <taxon>Syntrophobacteraceae</taxon>
        <taxon>Desulfoglaeba</taxon>
    </lineage>
</organism>
<keyword evidence="9" id="KW-1185">Reference proteome</keyword>
<keyword evidence="6 8" id="KW-0560">Oxidoreductase</keyword>
<keyword evidence="6" id="KW-0521">NADP</keyword>
<dbReference type="GO" id="GO:0008831">
    <property type="term" value="F:dTDP-4-dehydrorhamnose reductase activity"/>
    <property type="evidence" value="ECO:0007669"/>
    <property type="project" value="UniProtKB-EC"/>
</dbReference>
<evidence type="ECO:0000313" key="8">
    <source>
        <dbReference type="EMBL" id="QCQ21123.1"/>
    </source>
</evidence>
<protein>
    <recommendedName>
        <fullName evidence="4 6">dTDP-4-dehydrorhamnose reductase</fullName>
        <ecNumber evidence="3 6">1.1.1.133</ecNumber>
    </recommendedName>
</protein>
<feature type="domain" description="RmlD-like substrate binding" evidence="7">
    <location>
        <begin position="35"/>
        <end position="334"/>
    </location>
</feature>
<dbReference type="EC" id="1.1.1.133" evidence="3 6"/>
<gene>
    <name evidence="8" type="primary">rfbD</name>
    <name evidence="8" type="ORF">FDQ92_02255</name>
</gene>
<dbReference type="CDD" id="cd05254">
    <property type="entry name" value="dTDP_HR_like_SDR_e"/>
    <property type="match status" value="1"/>
</dbReference>
<comment type="similarity">
    <text evidence="2 6">Belongs to the dTDP-4-dehydrorhamnose reductase family.</text>
</comment>
<dbReference type="GO" id="GO:0005829">
    <property type="term" value="C:cytosol"/>
    <property type="evidence" value="ECO:0007669"/>
    <property type="project" value="TreeGrafter"/>
</dbReference>
<evidence type="ECO:0000256" key="5">
    <source>
        <dbReference type="ARBA" id="ARBA00048200"/>
    </source>
</evidence>
<dbReference type="Gene3D" id="3.40.50.720">
    <property type="entry name" value="NAD(P)-binding Rossmann-like Domain"/>
    <property type="match status" value="1"/>
</dbReference>
<dbReference type="PANTHER" id="PTHR10491">
    <property type="entry name" value="DTDP-4-DEHYDRORHAMNOSE REDUCTASE"/>
    <property type="match status" value="1"/>
</dbReference>
<evidence type="ECO:0000256" key="4">
    <source>
        <dbReference type="ARBA" id="ARBA00017099"/>
    </source>
</evidence>
<comment type="function">
    <text evidence="6">Catalyzes the reduction of dTDP-6-deoxy-L-lyxo-4-hexulose to yield dTDP-L-rhamnose.</text>
</comment>
<dbReference type="InterPro" id="IPR029903">
    <property type="entry name" value="RmlD-like-bd"/>
</dbReference>
<dbReference type="InterPro" id="IPR005913">
    <property type="entry name" value="dTDP_dehydrorham_reduct"/>
</dbReference>
<dbReference type="UniPathway" id="UPA00124"/>
<dbReference type="AlphaFoldDB" id="A0A4P8L0R9"/>
<reference evidence="8 9" key="2">
    <citation type="submission" date="2019-05" db="EMBL/GenBank/DDBJ databases">
        <authorList>
            <person name="Suflita J.M."/>
            <person name="Marks C.R."/>
        </authorList>
    </citation>
    <scope>NUCLEOTIDE SEQUENCE [LARGE SCALE GENOMIC DNA]</scope>
    <source>
        <strain evidence="8 9">ALDC</strain>
    </source>
</reference>
<dbReference type="Proteomes" id="UP000298602">
    <property type="component" value="Chromosome"/>
</dbReference>